<sequence length="106" mass="11950">MASPGLQLCLQAPDCSSFECELSPRGFWFWFQRSVPQSLHWSGLPVVVLRRRGKLTLRILFSVNRFCKAFSSSPFLVPGSACKELLLMLIALLIDRSIVLLINLVI</sequence>
<dbReference type="AlphaFoldDB" id="A0A8X8B9W2"/>
<organism evidence="1 2">
    <name type="scientific">Brassica carinata</name>
    <name type="common">Ethiopian mustard</name>
    <name type="synonym">Abyssinian cabbage</name>
    <dbReference type="NCBI Taxonomy" id="52824"/>
    <lineage>
        <taxon>Eukaryota</taxon>
        <taxon>Viridiplantae</taxon>
        <taxon>Streptophyta</taxon>
        <taxon>Embryophyta</taxon>
        <taxon>Tracheophyta</taxon>
        <taxon>Spermatophyta</taxon>
        <taxon>Magnoliopsida</taxon>
        <taxon>eudicotyledons</taxon>
        <taxon>Gunneridae</taxon>
        <taxon>Pentapetalae</taxon>
        <taxon>rosids</taxon>
        <taxon>malvids</taxon>
        <taxon>Brassicales</taxon>
        <taxon>Brassicaceae</taxon>
        <taxon>Brassiceae</taxon>
        <taxon>Brassica</taxon>
    </lineage>
</organism>
<evidence type="ECO:0000313" key="1">
    <source>
        <dbReference type="EMBL" id="KAG2330414.1"/>
    </source>
</evidence>
<dbReference type="Proteomes" id="UP000886595">
    <property type="component" value="Unassembled WGS sequence"/>
</dbReference>
<name>A0A8X8B9W2_BRACI</name>
<reference evidence="1 2" key="1">
    <citation type="submission" date="2020-02" db="EMBL/GenBank/DDBJ databases">
        <authorList>
            <person name="Ma Q."/>
            <person name="Huang Y."/>
            <person name="Song X."/>
            <person name="Pei D."/>
        </authorList>
    </citation>
    <scope>NUCLEOTIDE SEQUENCE [LARGE SCALE GENOMIC DNA]</scope>
    <source>
        <strain evidence="1">Sxm20200214</strain>
        <tissue evidence="1">Leaf</tissue>
    </source>
</reference>
<keyword evidence="2" id="KW-1185">Reference proteome</keyword>
<gene>
    <name evidence="1" type="ORF">Bca52824_001594</name>
</gene>
<dbReference type="OrthoDB" id="10507017at2759"/>
<evidence type="ECO:0000313" key="2">
    <source>
        <dbReference type="Proteomes" id="UP000886595"/>
    </source>
</evidence>
<proteinExistence type="predicted"/>
<accession>A0A8X8B9W2</accession>
<comment type="caution">
    <text evidence="1">The sequence shown here is derived from an EMBL/GenBank/DDBJ whole genome shotgun (WGS) entry which is preliminary data.</text>
</comment>
<protein>
    <submittedName>
        <fullName evidence="1">Uncharacterized protein</fullName>
    </submittedName>
</protein>
<dbReference type="EMBL" id="JAAMPC010000001">
    <property type="protein sequence ID" value="KAG2330414.1"/>
    <property type="molecule type" value="Genomic_DNA"/>
</dbReference>